<evidence type="ECO:0000313" key="2">
    <source>
        <dbReference type="Proteomes" id="UP001234202"/>
    </source>
</evidence>
<accession>A0ACC2XXA8</accession>
<name>A0ACC2XXA8_9TREE</name>
<proteinExistence type="predicted"/>
<sequence>MKFSLAPSASMAGLLLALGYITPAVAQTFQRLGTCPQLGCIFPPTEAEFIAGGHFDIRLEVHAPVNGSEAYNNGVPDEKFKLTLDNGKGCSADVTSFFNIEDSPIEKWNFTYFEDLFARDAKTPTVVNVASKAYRNLTLYEPGQYQLKLSYYNTQQTLANWTVHEPAKKRCAKNVILFIGDGMPQSAITAARLIGHKQVNGKYKSTMQLDNMDHVGLQMTHSIDRLANVLSNTHQKKRECIDHAAHKLKPAKL</sequence>
<dbReference type="EMBL" id="JASBWV010000001">
    <property type="protein sequence ID" value="KAJ9128085.1"/>
    <property type="molecule type" value="Genomic_DNA"/>
</dbReference>
<protein>
    <submittedName>
        <fullName evidence="1">Uncharacterized protein</fullName>
    </submittedName>
</protein>
<gene>
    <name evidence="1" type="ORF">QFC24_000376</name>
</gene>
<evidence type="ECO:0000313" key="1">
    <source>
        <dbReference type="EMBL" id="KAJ9128085.1"/>
    </source>
</evidence>
<comment type="caution">
    <text evidence="1">The sequence shown here is derived from an EMBL/GenBank/DDBJ whole genome shotgun (WGS) entry which is preliminary data.</text>
</comment>
<keyword evidence="2" id="KW-1185">Reference proteome</keyword>
<organism evidence="1 2">
    <name type="scientific">Naganishia onofrii</name>
    <dbReference type="NCBI Taxonomy" id="1851511"/>
    <lineage>
        <taxon>Eukaryota</taxon>
        <taxon>Fungi</taxon>
        <taxon>Dikarya</taxon>
        <taxon>Basidiomycota</taxon>
        <taxon>Agaricomycotina</taxon>
        <taxon>Tremellomycetes</taxon>
        <taxon>Filobasidiales</taxon>
        <taxon>Filobasidiaceae</taxon>
        <taxon>Naganishia</taxon>
    </lineage>
</organism>
<reference evidence="1" key="1">
    <citation type="submission" date="2023-04" db="EMBL/GenBank/DDBJ databases">
        <title>Draft Genome sequencing of Naganishia species isolated from polar environments using Oxford Nanopore Technology.</title>
        <authorList>
            <person name="Leo P."/>
            <person name="Venkateswaran K."/>
        </authorList>
    </citation>
    <scope>NUCLEOTIDE SEQUENCE</scope>
    <source>
        <strain evidence="1">DBVPG 5303</strain>
    </source>
</reference>
<dbReference type="Proteomes" id="UP001234202">
    <property type="component" value="Unassembled WGS sequence"/>
</dbReference>